<evidence type="ECO:0000313" key="2">
    <source>
        <dbReference type="EMBL" id="STW71935.1"/>
    </source>
</evidence>
<gene>
    <name evidence="2" type="primary">ygjI_1</name>
    <name evidence="2" type="ORF">NCTC11685_05146</name>
</gene>
<evidence type="ECO:0000313" key="3">
    <source>
        <dbReference type="Proteomes" id="UP000254863"/>
    </source>
</evidence>
<feature type="transmembrane region" description="Helical" evidence="1">
    <location>
        <begin position="18"/>
        <end position="38"/>
    </location>
</feature>
<keyword evidence="1" id="KW-0472">Membrane</keyword>
<feature type="transmembrane region" description="Helical" evidence="1">
    <location>
        <begin position="85"/>
        <end position="105"/>
    </location>
</feature>
<accession>A0A7H4PHI9</accession>
<dbReference type="AlphaFoldDB" id="A0A7H4PHI9"/>
<sequence>MIIPMMGSSTVQDLMNTIINMTAAASMLPPLFIMLAYLNLRRRLDHLPRDFKMGSRTTGITVVSMLIVIFAIGFVASTFPTGGNILTIIFYNVGGIVIFLGFAWWKYSKYVKGLTVEEKRIEASPASDAS</sequence>
<keyword evidence="1" id="KW-1133">Transmembrane helix</keyword>
<reference evidence="2 3" key="1">
    <citation type="submission" date="2018-06" db="EMBL/GenBank/DDBJ databases">
        <authorList>
            <consortium name="Pathogen Informatics"/>
            <person name="Doyle S."/>
        </authorList>
    </citation>
    <scope>NUCLEOTIDE SEQUENCE [LARGE SCALE GENOMIC DNA]</scope>
    <source>
        <strain evidence="2 3">NCTC11685</strain>
    </source>
</reference>
<name>A0A7H4PHI9_9ENTR</name>
<dbReference type="EMBL" id="UGMS01000002">
    <property type="protein sequence ID" value="STW71935.1"/>
    <property type="molecule type" value="Genomic_DNA"/>
</dbReference>
<comment type="caution">
    <text evidence="2">The sequence shown here is derived from an EMBL/GenBank/DDBJ whole genome shotgun (WGS) entry which is preliminary data.</text>
</comment>
<proteinExistence type="predicted"/>
<organism evidence="2 3">
    <name type="scientific">Klebsiella michiganensis</name>
    <dbReference type="NCBI Taxonomy" id="1134687"/>
    <lineage>
        <taxon>Bacteria</taxon>
        <taxon>Pseudomonadati</taxon>
        <taxon>Pseudomonadota</taxon>
        <taxon>Gammaproteobacteria</taxon>
        <taxon>Enterobacterales</taxon>
        <taxon>Enterobacteriaceae</taxon>
        <taxon>Klebsiella/Raoultella group</taxon>
        <taxon>Klebsiella</taxon>
    </lineage>
</organism>
<feature type="transmembrane region" description="Helical" evidence="1">
    <location>
        <begin position="59"/>
        <end position="79"/>
    </location>
</feature>
<dbReference type="Proteomes" id="UP000254863">
    <property type="component" value="Unassembled WGS sequence"/>
</dbReference>
<keyword evidence="1" id="KW-0812">Transmembrane</keyword>
<protein>
    <submittedName>
        <fullName evidence="2">Oxidoreductase</fullName>
    </submittedName>
</protein>
<evidence type="ECO:0000256" key="1">
    <source>
        <dbReference type="SAM" id="Phobius"/>
    </source>
</evidence>